<feature type="binding site" evidence="21">
    <location>
        <position position="92"/>
    </location>
    <ligand>
        <name>ATP</name>
        <dbReference type="ChEBI" id="CHEBI:30616"/>
    </ligand>
</feature>
<dbReference type="GO" id="GO:0005737">
    <property type="term" value="C:cytoplasm"/>
    <property type="evidence" value="ECO:0007669"/>
    <property type="project" value="TreeGrafter"/>
</dbReference>
<organism evidence="28 29">
    <name type="scientific">Stichopus japonicus</name>
    <name type="common">Sea cucumber</name>
    <dbReference type="NCBI Taxonomy" id="307972"/>
    <lineage>
        <taxon>Eukaryota</taxon>
        <taxon>Metazoa</taxon>
        <taxon>Echinodermata</taxon>
        <taxon>Eleutherozoa</taxon>
        <taxon>Echinozoa</taxon>
        <taxon>Holothuroidea</taxon>
        <taxon>Aspidochirotacea</taxon>
        <taxon>Aspidochirotida</taxon>
        <taxon>Stichopodidae</taxon>
        <taxon>Apostichopus</taxon>
    </lineage>
</organism>
<evidence type="ECO:0000313" key="28">
    <source>
        <dbReference type="EMBL" id="PIK34635.1"/>
    </source>
</evidence>
<dbReference type="GO" id="GO:0000281">
    <property type="term" value="P:mitotic cytokinesis"/>
    <property type="evidence" value="ECO:0007669"/>
    <property type="project" value="TreeGrafter"/>
</dbReference>
<dbReference type="PROSITE" id="PS51285">
    <property type="entry name" value="AGC_KINASE_CTER"/>
    <property type="match status" value="1"/>
</dbReference>
<keyword evidence="18" id="KW-0472">Membrane</keyword>
<dbReference type="CDD" id="cd05596">
    <property type="entry name" value="STKc_ROCK"/>
    <property type="match status" value="1"/>
</dbReference>
<keyword evidence="10" id="KW-0479">Metal-binding</keyword>
<evidence type="ECO:0000256" key="10">
    <source>
        <dbReference type="ARBA" id="ARBA00022723"/>
    </source>
</evidence>
<keyword evidence="9" id="KW-0808">Transferase</keyword>
<evidence type="ECO:0000256" key="8">
    <source>
        <dbReference type="ARBA" id="ARBA00022553"/>
    </source>
</evidence>
<evidence type="ECO:0000256" key="7">
    <source>
        <dbReference type="ARBA" id="ARBA00022527"/>
    </source>
</evidence>
<feature type="coiled-coil region" evidence="22">
    <location>
        <begin position="414"/>
        <end position="528"/>
    </location>
</feature>
<dbReference type="SMART" id="SM00109">
    <property type="entry name" value="C1"/>
    <property type="match status" value="1"/>
</dbReference>
<dbReference type="SUPFAM" id="SSF56112">
    <property type="entry name" value="Protein kinase-like (PK-like)"/>
    <property type="match status" value="1"/>
</dbReference>
<evidence type="ECO:0000259" key="24">
    <source>
        <dbReference type="PROSITE" id="PS50011"/>
    </source>
</evidence>
<dbReference type="SMART" id="SM00220">
    <property type="entry name" value="S_TKc"/>
    <property type="match status" value="1"/>
</dbReference>
<keyword evidence="11 21" id="KW-0547">Nucleotide-binding</keyword>
<dbReference type="FunFam" id="3.30.200.20:FF:000072">
    <property type="entry name" value="Rho-associated protein kinase 2"/>
    <property type="match status" value="1"/>
</dbReference>
<dbReference type="STRING" id="307972.A0A2G8JFX3"/>
<dbReference type="InterPro" id="IPR050839">
    <property type="entry name" value="Rho-assoc_Ser/Thr_Kinase"/>
</dbReference>
<dbReference type="PROSITE" id="PS50081">
    <property type="entry name" value="ZF_DAG_PE_2"/>
    <property type="match status" value="1"/>
</dbReference>
<evidence type="ECO:0000259" key="25">
    <source>
        <dbReference type="PROSITE" id="PS50081"/>
    </source>
</evidence>
<keyword evidence="15 21" id="KW-0067">ATP-binding</keyword>
<evidence type="ECO:0000259" key="26">
    <source>
        <dbReference type="PROSITE" id="PS51285"/>
    </source>
</evidence>
<dbReference type="Gene3D" id="1.10.510.10">
    <property type="entry name" value="Transferase(Phosphotransferase) domain 1"/>
    <property type="match status" value="1"/>
</dbReference>
<dbReference type="PANTHER" id="PTHR22988">
    <property type="entry name" value="MYOTONIC DYSTROPHY S/T KINASE-RELATED"/>
    <property type="match status" value="1"/>
</dbReference>
<feature type="compositionally biased region" description="Low complexity" evidence="23">
    <location>
        <begin position="1103"/>
        <end position="1112"/>
    </location>
</feature>
<dbReference type="InterPro" id="IPR011009">
    <property type="entry name" value="Kinase-like_dom_sf"/>
</dbReference>
<dbReference type="InterPro" id="IPR015008">
    <property type="entry name" value="ROCK_Rho-bd_dom"/>
</dbReference>
<evidence type="ECO:0000256" key="17">
    <source>
        <dbReference type="ARBA" id="ARBA00023054"/>
    </source>
</evidence>
<evidence type="ECO:0000256" key="1">
    <source>
        <dbReference type="ARBA" id="ARBA00001946"/>
    </source>
</evidence>
<dbReference type="SUPFAM" id="SSF57889">
    <property type="entry name" value="Cysteine-rich domain"/>
    <property type="match status" value="1"/>
</dbReference>
<dbReference type="Pfam" id="PF00069">
    <property type="entry name" value="Pkinase"/>
    <property type="match status" value="1"/>
</dbReference>
<evidence type="ECO:0000256" key="18">
    <source>
        <dbReference type="ARBA" id="ARBA00023136"/>
    </source>
</evidence>
<accession>A0A2G8JFX3</accession>
<dbReference type="GO" id="GO:0008270">
    <property type="term" value="F:zinc ion binding"/>
    <property type="evidence" value="ECO:0007669"/>
    <property type="project" value="UniProtKB-KW"/>
</dbReference>
<evidence type="ECO:0000256" key="23">
    <source>
        <dbReference type="SAM" id="MobiDB-lite"/>
    </source>
</evidence>
<evidence type="ECO:0000256" key="15">
    <source>
        <dbReference type="ARBA" id="ARBA00022840"/>
    </source>
</evidence>
<dbReference type="InterPro" id="IPR011993">
    <property type="entry name" value="PH-like_dom_sf"/>
</dbReference>
<feature type="region of interest" description="Disordered" evidence="23">
    <location>
        <begin position="1046"/>
        <end position="1079"/>
    </location>
</feature>
<dbReference type="InterPro" id="IPR000961">
    <property type="entry name" value="AGC-kinase_C"/>
</dbReference>
<feature type="region of interest" description="Disordered" evidence="23">
    <location>
        <begin position="1101"/>
        <end position="1131"/>
    </location>
</feature>
<dbReference type="GO" id="GO:0005856">
    <property type="term" value="C:cytoskeleton"/>
    <property type="evidence" value="ECO:0007669"/>
    <property type="project" value="UniProtKB-SubCell"/>
</dbReference>
<comment type="similarity">
    <text evidence="4">Belongs to the protein kinase superfamily. AGC Ser/Thr protein kinase family.</text>
</comment>
<dbReference type="EMBL" id="MRZV01002116">
    <property type="protein sequence ID" value="PIK34635.1"/>
    <property type="molecule type" value="Genomic_DNA"/>
</dbReference>
<evidence type="ECO:0000256" key="14">
    <source>
        <dbReference type="ARBA" id="ARBA00022833"/>
    </source>
</evidence>
<evidence type="ECO:0000256" key="13">
    <source>
        <dbReference type="ARBA" id="ARBA00022777"/>
    </source>
</evidence>
<keyword evidence="12" id="KW-0863">Zinc-finger</keyword>
<evidence type="ECO:0000256" key="22">
    <source>
        <dbReference type="SAM" id="Coils"/>
    </source>
</evidence>
<evidence type="ECO:0000256" key="2">
    <source>
        <dbReference type="ARBA" id="ARBA00004245"/>
    </source>
</evidence>
<reference evidence="28 29" key="1">
    <citation type="journal article" date="2017" name="PLoS Biol.">
        <title>The sea cucumber genome provides insights into morphological evolution and visceral regeneration.</title>
        <authorList>
            <person name="Zhang X."/>
            <person name="Sun L."/>
            <person name="Yuan J."/>
            <person name="Sun Y."/>
            <person name="Gao Y."/>
            <person name="Zhang L."/>
            <person name="Li S."/>
            <person name="Dai H."/>
            <person name="Hamel J.F."/>
            <person name="Liu C."/>
            <person name="Yu Y."/>
            <person name="Liu S."/>
            <person name="Lin W."/>
            <person name="Guo K."/>
            <person name="Jin S."/>
            <person name="Xu P."/>
            <person name="Storey K.B."/>
            <person name="Huan P."/>
            <person name="Zhang T."/>
            <person name="Zhou Y."/>
            <person name="Zhang J."/>
            <person name="Lin C."/>
            <person name="Li X."/>
            <person name="Xing L."/>
            <person name="Huo D."/>
            <person name="Sun M."/>
            <person name="Wang L."/>
            <person name="Mercier A."/>
            <person name="Li F."/>
            <person name="Yang H."/>
            <person name="Xiang J."/>
        </authorList>
    </citation>
    <scope>NUCLEOTIDE SEQUENCE [LARGE SCALE GENOMIC DNA]</scope>
    <source>
        <strain evidence="28">Shaxun</strain>
        <tissue evidence="28">Muscle</tissue>
    </source>
</reference>
<dbReference type="SUPFAM" id="SSF50729">
    <property type="entry name" value="PH domain-like"/>
    <property type="match status" value="1"/>
</dbReference>
<dbReference type="Gene3D" id="1.20.5.730">
    <property type="entry name" value="Single helix bin"/>
    <property type="match status" value="1"/>
</dbReference>
<evidence type="ECO:0000256" key="21">
    <source>
        <dbReference type="PROSITE-ProRule" id="PRU10141"/>
    </source>
</evidence>
<dbReference type="CDD" id="cd20813">
    <property type="entry name" value="C1_ROCK"/>
    <property type="match status" value="1"/>
</dbReference>
<comment type="caution">
    <text evidence="28">The sequence shown here is derived from an EMBL/GenBank/DDBJ whole genome shotgun (WGS) entry which is preliminary data.</text>
</comment>
<evidence type="ECO:0000256" key="3">
    <source>
        <dbReference type="ARBA" id="ARBA00004370"/>
    </source>
</evidence>
<feature type="domain" description="RhoBD" evidence="27">
    <location>
        <begin position="951"/>
        <end position="1019"/>
    </location>
</feature>
<dbReference type="FunFam" id="1.10.510.10:FF:000047">
    <property type="entry name" value="Rho-associated protein kinase 1"/>
    <property type="match status" value="1"/>
</dbReference>
<dbReference type="GO" id="GO:0048598">
    <property type="term" value="P:embryonic morphogenesis"/>
    <property type="evidence" value="ECO:0007669"/>
    <property type="project" value="TreeGrafter"/>
</dbReference>
<dbReference type="CDD" id="cd01242">
    <property type="entry name" value="PH_ROCK"/>
    <property type="match status" value="1"/>
</dbReference>
<evidence type="ECO:0000256" key="12">
    <source>
        <dbReference type="ARBA" id="ARBA00022771"/>
    </source>
</evidence>
<dbReference type="SMART" id="SM00133">
    <property type="entry name" value="S_TK_X"/>
    <property type="match status" value="1"/>
</dbReference>
<keyword evidence="6" id="KW-0963">Cytoplasm</keyword>
<dbReference type="InterPro" id="IPR057529">
    <property type="entry name" value="MRCK/ROCK_PH"/>
</dbReference>
<dbReference type="GO" id="GO:0016020">
    <property type="term" value="C:membrane"/>
    <property type="evidence" value="ECO:0007669"/>
    <property type="project" value="UniProtKB-SubCell"/>
</dbReference>
<keyword evidence="29" id="KW-1185">Reference proteome</keyword>
<dbReference type="EC" id="2.7.11.1" evidence="5"/>
<sequence>MSKYCISFIFTWQENSCEDTLEALVLDCDIPAVKRNKTVETFLQRYKRFVSDNLEKRLSVKDFNLIKVIGRGAFGEVQVVRDKVSKKVYAMKMLSKFEMIKRSDSAFFWEERDIMAHANSEWIVQLHFAFQDQKYLYMVMDYMPGGDLVNLMSNYDVPEKWARFYTAEVVLALDAIHSMQFIHRDVKPDNMLLDQNGHLKLADFGTCMKMERDGKVRSDTAVGTPDYISPEVLRSQGGNGHYGRECDWWSVGVFIYEMLIGDTPFYADSLVGTYGKIMDHKNSLAFPDDVEVTHEAKDIICKFLTDSGTRLGRNGIEEIKKHSFFKNDMWTFNNIRQTVPPVVPELMSDVDTSNFDPIDPEEQQDGMFQTPKQFTGNNLPFIGFTYNRSYQYFAGTPDPNGSQCAQPTRRPSNAADMKVLLENHSKEVQKLQQQLDTERQVKKEVELRLKHNHTKLDKLSRELDREAGERRKVEEQLIQNESILLDQKRVIKERERKLEKEQTDNQKLQRQVQDIPSLEKQVTELRSRLEKSDYHERQLDNLNKQIQADSDASLRMKKSLLEQQKSNASLENEQQELKKKYSRLLDMKMALDQELITVQNDFEEEAQAKTRLEQQKNELENKISILTSDVFRLKDEESKSTATQQKLREQIILLEKDKTSLEFDLKNLNQKYEQSQQEHKNAIATLHDEKRRIHETKEGSNKMELQVLKERLDENRLSLQDLQDKLNTSEREKSIMEVDLKEAKSQVIIIEEQKVAEQQQNNQLKNQLDNEAQKMSSLYNELQKAIQQVNQKSAEEKKLRMETAATKEKQKSLEESMRKIKQNNDLLTLQMEELNDDLESERTFTTLYKNNNQVIEENLVQKQNEANRLKAALDGIQVEKEALLGQLELALAKADSEQLARSIAEESCAELEKEKTLLGLELKKMGSRHKSDIDEKTNTILQYEETMNTLNSNLSLLESEKTDLDNKLKHTEEESENVKKSMETLQLTEGNLKKKLESEQQLKIQAVNKLEEMLKRKVIQPGQKKATAAQVRQKEKEIKKLQAELTRERNNFSKMQQEKNKESSETSALLQEETQKRQDLEMEVASRISEVEALRRKLKLAQSSVDSNSHSSVGENESGDEDHLEGTLSLPAGRNIRRSGWNKHVVEVSSQKVIFYESENEKAGNKPTVILDIDKLFHVRAVTQGDVIRAEARDIPRIFQLLYAGEGETRRKADQPAENNPSDKAEDKNIIKYKNHELVVVHFHMPTTCEACNKILSSVIRPPPALECRLCHLKVHKEHHDKNEEFCPPCKVNIDVKTAKHMLLMASSAEEQQKWITHLGKQIRANKGNTSNNSPSIKDKP</sequence>
<dbReference type="GO" id="GO:1901888">
    <property type="term" value="P:regulation of cell junction assembly"/>
    <property type="evidence" value="ECO:0007669"/>
    <property type="project" value="TreeGrafter"/>
</dbReference>
<protein>
    <recommendedName>
        <fullName evidence="5">non-specific serine/threonine protein kinase</fullName>
        <ecNumber evidence="5">2.7.11.1</ecNumber>
    </recommendedName>
</protein>
<dbReference type="GO" id="GO:0072518">
    <property type="term" value="F:Rho-dependent protein serine/threonine kinase activity"/>
    <property type="evidence" value="ECO:0007669"/>
    <property type="project" value="TreeGrafter"/>
</dbReference>
<keyword evidence="8" id="KW-0597">Phosphoprotein</keyword>
<dbReference type="PANTHER" id="PTHR22988:SF73">
    <property type="entry name" value="RHO-ASSOCIATED PROTEIN KINASE"/>
    <property type="match status" value="1"/>
</dbReference>
<proteinExistence type="inferred from homology"/>
<dbReference type="GO" id="GO:0007266">
    <property type="term" value="P:Rho protein signal transduction"/>
    <property type="evidence" value="ECO:0007669"/>
    <property type="project" value="UniProtKB-UniRule"/>
</dbReference>
<dbReference type="InterPro" id="IPR000719">
    <property type="entry name" value="Prot_kinase_dom"/>
</dbReference>
<dbReference type="GO" id="GO:0031032">
    <property type="term" value="P:actomyosin structure organization"/>
    <property type="evidence" value="ECO:0007669"/>
    <property type="project" value="TreeGrafter"/>
</dbReference>
<evidence type="ECO:0000259" key="27">
    <source>
        <dbReference type="PROSITE" id="PS51859"/>
    </source>
</evidence>
<evidence type="ECO:0000256" key="9">
    <source>
        <dbReference type="ARBA" id="ARBA00022679"/>
    </source>
</evidence>
<evidence type="ECO:0000256" key="20">
    <source>
        <dbReference type="PROSITE-ProRule" id="PRU01206"/>
    </source>
</evidence>
<feature type="compositionally biased region" description="Basic and acidic residues" evidence="23">
    <location>
        <begin position="1046"/>
        <end position="1064"/>
    </location>
</feature>
<keyword evidence="7" id="KW-0723">Serine/threonine-protein kinase</keyword>
<dbReference type="Proteomes" id="UP000230750">
    <property type="component" value="Unassembled WGS sequence"/>
</dbReference>
<gene>
    <name evidence="28" type="ORF">BSL78_28540</name>
</gene>
<evidence type="ECO:0000256" key="6">
    <source>
        <dbReference type="ARBA" id="ARBA00022490"/>
    </source>
</evidence>
<keyword evidence="19" id="KW-0206">Cytoskeleton</keyword>
<evidence type="ECO:0000256" key="16">
    <source>
        <dbReference type="ARBA" id="ARBA00022842"/>
    </source>
</evidence>
<dbReference type="Pfam" id="PF25346">
    <property type="entry name" value="PH_MRCK"/>
    <property type="match status" value="1"/>
</dbReference>
<dbReference type="CDD" id="cd22250">
    <property type="entry name" value="ROCK_SBD"/>
    <property type="match status" value="1"/>
</dbReference>
<dbReference type="GO" id="GO:0005524">
    <property type="term" value="F:ATP binding"/>
    <property type="evidence" value="ECO:0007669"/>
    <property type="project" value="UniProtKB-UniRule"/>
</dbReference>
<comment type="cofactor">
    <cofactor evidence="1">
        <name>Mg(2+)</name>
        <dbReference type="ChEBI" id="CHEBI:18420"/>
    </cofactor>
</comment>
<feature type="domain" description="Protein kinase" evidence="24">
    <location>
        <begin position="63"/>
        <end position="325"/>
    </location>
</feature>
<evidence type="ECO:0000256" key="4">
    <source>
        <dbReference type="ARBA" id="ARBA00009903"/>
    </source>
</evidence>
<dbReference type="PROSITE" id="PS00107">
    <property type="entry name" value="PROTEIN_KINASE_ATP"/>
    <property type="match status" value="1"/>
</dbReference>
<comment type="subcellular location">
    <subcellularLocation>
        <location evidence="2">Cytoplasm</location>
        <location evidence="2">Cytoskeleton</location>
    </subcellularLocation>
    <subcellularLocation>
        <location evidence="3">Membrane</location>
    </subcellularLocation>
</comment>
<keyword evidence="14" id="KW-0862">Zinc</keyword>
<evidence type="ECO:0000256" key="11">
    <source>
        <dbReference type="ARBA" id="ARBA00022741"/>
    </source>
</evidence>
<dbReference type="PROSITE" id="PS00108">
    <property type="entry name" value="PROTEIN_KINASE_ST"/>
    <property type="match status" value="1"/>
</dbReference>
<dbReference type="SUPFAM" id="SSF103652">
    <property type="entry name" value="G protein-binding domain"/>
    <property type="match status" value="1"/>
</dbReference>
<dbReference type="Gene3D" id="2.30.29.30">
    <property type="entry name" value="Pleckstrin-homology domain (PH domain)/Phosphotyrosine-binding domain (PTB)"/>
    <property type="match status" value="1"/>
</dbReference>
<dbReference type="OrthoDB" id="2156623at2759"/>
<dbReference type="GO" id="GO:0031267">
    <property type="term" value="F:small GTPase binding"/>
    <property type="evidence" value="ECO:0007669"/>
    <property type="project" value="InterPro"/>
</dbReference>
<dbReference type="InterPro" id="IPR017441">
    <property type="entry name" value="Protein_kinase_ATP_BS"/>
</dbReference>
<keyword evidence="16" id="KW-0460">Magnesium</keyword>
<dbReference type="Gene3D" id="3.30.60.20">
    <property type="match status" value="1"/>
</dbReference>
<dbReference type="PROSITE" id="PS50011">
    <property type="entry name" value="PROTEIN_KINASE_DOM"/>
    <property type="match status" value="1"/>
</dbReference>
<evidence type="ECO:0000313" key="29">
    <source>
        <dbReference type="Proteomes" id="UP000230750"/>
    </source>
</evidence>
<feature type="domain" description="AGC-kinase C-terminal" evidence="26">
    <location>
        <begin position="326"/>
        <end position="396"/>
    </location>
</feature>
<dbReference type="Gene3D" id="3.30.200.20">
    <property type="entry name" value="Phosphorylase Kinase, domain 1"/>
    <property type="match status" value="1"/>
</dbReference>
<dbReference type="PROSITE" id="PS51859">
    <property type="entry name" value="RHO_BD"/>
    <property type="match status" value="1"/>
</dbReference>
<evidence type="ECO:0000256" key="19">
    <source>
        <dbReference type="ARBA" id="ARBA00023212"/>
    </source>
</evidence>
<keyword evidence="17 20" id="KW-0175">Coiled coil</keyword>
<dbReference type="InterPro" id="IPR002219">
    <property type="entry name" value="PKC_DAG/PE"/>
</dbReference>
<keyword evidence="13 28" id="KW-0418">Kinase</keyword>
<dbReference type="InterPro" id="IPR008271">
    <property type="entry name" value="Ser/Thr_kinase_AS"/>
</dbReference>
<dbReference type="Pfam" id="PF08912">
    <property type="entry name" value="Rho_Binding"/>
    <property type="match status" value="1"/>
</dbReference>
<dbReference type="Gene3D" id="1.20.5.340">
    <property type="match status" value="1"/>
</dbReference>
<feature type="domain" description="Phorbol-ester/DAG-type" evidence="25">
    <location>
        <begin position="1235"/>
        <end position="1287"/>
    </location>
</feature>
<dbReference type="InterPro" id="IPR046349">
    <property type="entry name" value="C1-like_sf"/>
</dbReference>
<feature type="region of interest" description="Disordered" evidence="23">
    <location>
        <begin position="1209"/>
        <end position="1228"/>
    </location>
</feature>
<evidence type="ECO:0000256" key="5">
    <source>
        <dbReference type="ARBA" id="ARBA00012513"/>
    </source>
</evidence>
<name>A0A2G8JFX3_STIJA</name>
<dbReference type="GO" id="GO:0030866">
    <property type="term" value="P:cortical actin cytoskeleton organization"/>
    <property type="evidence" value="ECO:0007669"/>
    <property type="project" value="TreeGrafter"/>
</dbReference>